<proteinExistence type="predicted"/>
<dbReference type="RefSeq" id="WP_218148770.1">
    <property type="nucleotide sequence ID" value="NZ_FOUU01000001.1"/>
</dbReference>
<name>A0A1I4R802_9BACT</name>
<sequence>MKVTLLSIKDRVLGSIEAWLLERGYSSLWREPLVGAVDARDARLLELKKAVAPDHALPPDLLPSARSVVVYFLPFVEDVAKDNGKFHPFASRLWAFAYVETNALIARINQDLASFLGDQGYETAVTPATHNFDSRRLVSRWSHKHLAYYAGLGTFGLNHLLITASGCCGRFGSLVTSAPVETSAKPQEEFCLSKRGLPCEACLKRCPVGALSVNGLNRSLCYQRLLENNERFSDLPLTDVCGQCSCNVPCSFSIPRN</sequence>
<dbReference type="EMBL" id="FOUU01000001">
    <property type="protein sequence ID" value="SFM48377.1"/>
    <property type="molecule type" value="Genomic_DNA"/>
</dbReference>
<dbReference type="STRING" id="39841.SAMN05660836_00459"/>
<gene>
    <name evidence="1" type="ORF">SAMN05660836_00459</name>
</gene>
<accession>A0A1I4R802</accession>
<keyword evidence="2" id="KW-1185">Reference proteome</keyword>
<organism evidence="1 2">
    <name type="scientific">Thermodesulforhabdus norvegica</name>
    <dbReference type="NCBI Taxonomy" id="39841"/>
    <lineage>
        <taxon>Bacteria</taxon>
        <taxon>Pseudomonadati</taxon>
        <taxon>Thermodesulfobacteriota</taxon>
        <taxon>Syntrophobacteria</taxon>
        <taxon>Syntrophobacterales</taxon>
        <taxon>Thermodesulforhabdaceae</taxon>
        <taxon>Thermodesulforhabdus</taxon>
    </lineage>
</organism>
<reference evidence="1 2" key="1">
    <citation type="submission" date="2016-10" db="EMBL/GenBank/DDBJ databases">
        <authorList>
            <person name="de Groot N.N."/>
        </authorList>
    </citation>
    <scope>NUCLEOTIDE SEQUENCE [LARGE SCALE GENOMIC DNA]</scope>
    <source>
        <strain evidence="1 2">DSM 9990</strain>
    </source>
</reference>
<evidence type="ECO:0000313" key="2">
    <source>
        <dbReference type="Proteomes" id="UP000199611"/>
    </source>
</evidence>
<dbReference type="AlphaFoldDB" id="A0A1I4R802"/>
<dbReference type="Proteomes" id="UP000199611">
    <property type="component" value="Unassembled WGS sequence"/>
</dbReference>
<protein>
    <submittedName>
        <fullName evidence="1">Epoxyqueuosine reductase QueG (Queuosine biosynthesis)</fullName>
    </submittedName>
</protein>
<dbReference type="PANTHER" id="PTHR42827:SF1">
    <property type="entry name" value="IRON-SULFUR CLUSTER-BINDING PROTEIN"/>
    <property type="match status" value="1"/>
</dbReference>
<evidence type="ECO:0000313" key="1">
    <source>
        <dbReference type="EMBL" id="SFM48377.1"/>
    </source>
</evidence>
<dbReference type="PANTHER" id="PTHR42827">
    <property type="entry name" value="IRON-SULFUR CLUSTER-BINDING PROTEIN-RELATED"/>
    <property type="match status" value="1"/>
</dbReference>